<organism evidence="2 3">
    <name type="scientific">Vigna mungo</name>
    <name type="common">Black gram</name>
    <name type="synonym">Phaseolus mungo</name>
    <dbReference type="NCBI Taxonomy" id="3915"/>
    <lineage>
        <taxon>Eukaryota</taxon>
        <taxon>Viridiplantae</taxon>
        <taxon>Streptophyta</taxon>
        <taxon>Embryophyta</taxon>
        <taxon>Tracheophyta</taxon>
        <taxon>Spermatophyta</taxon>
        <taxon>Magnoliopsida</taxon>
        <taxon>eudicotyledons</taxon>
        <taxon>Gunneridae</taxon>
        <taxon>Pentapetalae</taxon>
        <taxon>rosids</taxon>
        <taxon>fabids</taxon>
        <taxon>Fabales</taxon>
        <taxon>Fabaceae</taxon>
        <taxon>Papilionoideae</taxon>
        <taxon>50 kb inversion clade</taxon>
        <taxon>NPAAA clade</taxon>
        <taxon>indigoferoid/millettioid clade</taxon>
        <taxon>Phaseoleae</taxon>
        <taxon>Vigna</taxon>
    </lineage>
</organism>
<dbReference type="AlphaFoldDB" id="A0AAQ3S0H6"/>
<dbReference type="Pfam" id="PF23467">
    <property type="entry name" value="WWE_5"/>
    <property type="match status" value="1"/>
</dbReference>
<sequence>MALHAYLGSCSRVLGRVVTRRGIIVVIIGGIVVVEDSCLPHPSSSSKVPKGMRFGGCRKKLTNVGPHIGNCEWCDLPKDVDDLVEKVLEVKKVVVEIELNGYHLVFDFLHLRKVNMKTGLQQTIPWIDDASDCFFLEVYTYFVEEPYNTNK</sequence>
<gene>
    <name evidence="2" type="ORF">V8G54_015796</name>
</gene>
<dbReference type="PANTHER" id="PTHR32263:SF5">
    <property type="entry name" value="INACTIVE POLY [ADP-RIBOSE] POLYMERASE SRO1-RELATED"/>
    <property type="match status" value="1"/>
</dbReference>
<protein>
    <recommendedName>
        <fullName evidence="1">RCD1 WWE domain-containing protein</fullName>
    </recommendedName>
</protein>
<dbReference type="PANTHER" id="PTHR32263">
    <property type="entry name" value="INACTIVE POLY [ADP-RIBOSE] POLYMERASE SRO4-RELATED"/>
    <property type="match status" value="1"/>
</dbReference>
<dbReference type="EMBL" id="CP144696">
    <property type="protein sequence ID" value="WVZ11266.1"/>
    <property type="molecule type" value="Genomic_DNA"/>
</dbReference>
<reference evidence="2 3" key="1">
    <citation type="journal article" date="2023" name="Life. Sci Alliance">
        <title>Evolutionary insights into 3D genome organization and epigenetic landscape of Vigna mungo.</title>
        <authorList>
            <person name="Junaid A."/>
            <person name="Singh B."/>
            <person name="Bhatia S."/>
        </authorList>
    </citation>
    <scope>NUCLEOTIDE SEQUENCE [LARGE SCALE GENOMIC DNA]</scope>
    <source>
        <strain evidence="2">Urdbean</strain>
    </source>
</reference>
<name>A0AAQ3S0H6_VIGMU</name>
<dbReference type="InterPro" id="IPR044964">
    <property type="entry name" value="RCD1/SRO1-5"/>
</dbReference>
<evidence type="ECO:0000259" key="1">
    <source>
        <dbReference type="Pfam" id="PF23467"/>
    </source>
</evidence>
<accession>A0AAQ3S0H6</accession>
<dbReference type="InterPro" id="IPR057823">
    <property type="entry name" value="WWE_RCD1"/>
</dbReference>
<proteinExistence type="predicted"/>
<keyword evidence="3" id="KW-1185">Reference proteome</keyword>
<dbReference type="Proteomes" id="UP001374535">
    <property type="component" value="Chromosome 5"/>
</dbReference>
<evidence type="ECO:0000313" key="2">
    <source>
        <dbReference type="EMBL" id="WVZ11266.1"/>
    </source>
</evidence>
<evidence type="ECO:0000313" key="3">
    <source>
        <dbReference type="Proteomes" id="UP001374535"/>
    </source>
</evidence>
<feature type="domain" description="RCD1 WWE" evidence="1">
    <location>
        <begin position="70"/>
        <end position="135"/>
    </location>
</feature>